<organism evidence="9 10">
    <name type="scientific">Geodermatophilus siccatus</name>
    <dbReference type="NCBI Taxonomy" id="1137991"/>
    <lineage>
        <taxon>Bacteria</taxon>
        <taxon>Bacillati</taxon>
        <taxon>Actinomycetota</taxon>
        <taxon>Actinomycetes</taxon>
        <taxon>Geodermatophilales</taxon>
        <taxon>Geodermatophilaceae</taxon>
        <taxon>Geodermatophilus</taxon>
    </lineage>
</organism>
<dbReference type="OrthoDB" id="5500002at2"/>
<evidence type="ECO:0000256" key="3">
    <source>
        <dbReference type="ARBA" id="ARBA00022723"/>
    </source>
</evidence>
<evidence type="ECO:0000256" key="1">
    <source>
        <dbReference type="ARBA" id="ARBA00010617"/>
    </source>
</evidence>
<dbReference type="PANTHER" id="PTHR46696">
    <property type="entry name" value="P450, PUTATIVE (EUROFUNG)-RELATED"/>
    <property type="match status" value="1"/>
</dbReference>
<keyword evidence="6 7" id="KW-0503">Monooxygenase</keyword>
<dbReference type="EMBL" id="FNHE01000007">
    <property type="protein sequence ID" value="SDM61650.1"/>
    <property type="molecule type" value="Genomic_DNA"/>
</dbReference>
<dbReference type="CDD" id="cd11029">
    <property type="entry name" value="CYP107-like"/>
    <property type="match status" value="1"/>
</dbReference>
<dbReference type="InterPro" id="IPR001128">
    <property type="entry name" value="Cyt_P450"/>
</dbReference>
<dbReference type="AlphaFoldDB" id="A0A1G9UP20"/>
<dbReference type="FunFam" id="1.10.630.10:FF:000018">
    <property type="entry name" value="Cytochrome P450 monooxygenase"/>
    <property type="match status" value="1"/>
</dbReference>
<keyword evidence="8" id="KW-0812">Transmembrane</keyword>
<evidence type="ECO:0000256" key="5">
    <source>
        <dbReference type="ARBA" id="ARBA00023004"/>
    </source>
</evidence>
<keyword evidence="3 7" id="KW-0479">Metal-binding</keyword>
<dbReference type="RefSeq" id="WP_091219434.1">
    <property type="nucleotide sequence ID" value="NZ_FNHE01000007.1"/>
</dbReference>
<dbReference type="PANTHER" id="PTHR46696:SF1">
    <property type="entry name" value="CYTOCHROME P450 YJIB-RELATED"/>
    <property type="match status" value="1"/>
</dbReference>
<dbReference type="GO" id="GO:0016705">
    <property type="term" value="F:oxidoreductase activity, acting on paired donors, with incorporation or reduction of molecular oxygen"/>
    <property type="evidence" value="ECO:0007669"/>
    <property type="project" value="InterPro"/>
</dbReference>
<keyword evidence="5 7" id="KW-0408">Iron</keyword>
<dbReference type="InterPro" id="IPR036396">
    <property type="entry name" value="Cyt_P450_sf"/>
</dbReference>
<dbReference type="GO" id="GO:0005506">
    <property type="term" value="F:iron ion binding"/>
    <property type="evidence" value="ECO:0007669"/>
    <property type="project" value="InterPro"/>
</dbReference>
<dbReference type="Pfam" id="PF00067">
    <property type="entry name" value="p450"/>
    <property type="match status" value="1"/>
</dbReference>
<gene>
    <name evidence="9" type="ORF">SAMN05660642_02880</name>
</gene>
<dbReference type="InterPro" id="IPR002397">
    <property type="entry name" value="Cyt_P450_B"/>
</dbReference>
<protein>
    <submittedName>
        <fullName evidence="9">Cytochrome P450</fullName>
    </submittedName>
</protein>
<evidence type="ECO:0000313" key="10">
    <source>
        <dbReference type="Proteomes" id="UP000198680"/>
    </source>
</evidence>
<dbReference type="Gene3D" id="1.10.630.10">
    <property type="entry name" value="Cytochrome P450"/>
    <property type="match status" value="1"/>
</dbReference>
<dbReference type="PRINTS" id="PR00359">
    <property type="entry name" value="BP450"/>
</dbReference>
<evidence type="ECO:0000256" key="8">
    <source>
        <dbReference type="SAM" id="Phobius"/>
    </source>
</evidence>
<feature type="transmembrane region" description="Helical" evidence="8">
    <location>
        <begin position="225"/>
        <end position="252"/>
    </location>
</feature>
<evidence type="ECO:0000256" key="7">
    <source>
        <dbReference type="RuleBase" id="RU000461"/>
    </source>
</evidence>
<comment type="similarity">
    <text evidence="1 7">Belongs to the cytochrome P450 family.</text>
</comment>
<evidence type="ECO:0000313" key="9">
    <source>
        <dbReference type="EMBL" id="SDM61650.1"/>
    </source>
</evidence>
<sequence>MTVPATPFSDPAVLADPYPVLAALRESGPVHRLDGRLGVPVWVVTRYADVLAALSEPRLSNDPQQAVDLEEALRGDFLSRSMIGADPPEHTRLRRLVSKAFTARRVEGLRPRVQAITDTLLDRVSPRGHAELVGEFALPLPITVIGELLGVPEADRDRFRTWTDDMLDRPFDARTDLAVVVAARERMHGYLSELVDAKRRDPADDLLTDLVAASDEGERLDEQELLAMTFLLLVAGYVTTVSLIGNGTLALLRAPDQLDRLRADPSLVPRAVEELLRFDGPVNPGLSRFALEDLELGGARIRRGDVVLLAIAAANRDPDRFPDPDRLDVGSADPGHLAFGHGIHYCLGAPLARLEGQVAFAALLERLPDLALATAEDQLRWTGGGVLRGLRELPVTFTPTPARTG</sequence>
<dbReference type="GO" id="GO:0020037">
    <property type="term" value="F:heme binding"/>
    <property type="evidence" value="ECO:0007669"/>
    <property type="project" value="InterPro"/>
</dbReference>
<dbReference type="GO" id="GO:0004497">
    <property type="term" value="F:monooxygenase activity"/>
    <property type="evidence" value="ECO:0007669"/>
    <property type="project" value="UniProtKB-KW"/>
</dbReference>
<dbReference type="InterPro" id="IPR017972">
    <property type="entry name" value="Cyt_P450_CS"/>
</dbReference>
<dbReference type="STRING" id="1137991.SAMN05660642_02880"/>
<keyword evidence="8" id="KW-0472">Membrane</keyword>
<dbReference type="SUPFAM" id="SSF48264">
    <property type="entry name" value="Cytochrome P450"/>
    <property type="match status" value="1"/>
</dbReference>
<dbReference type="Proteomes" id="UP000198680">
    <property type="component" value="Unassembled WGS sequence"/>
</dbReference>
<dbReference type="PROSITE" id="PS00086">
    <property type="entry name" value="CYTOCHROME_P450"/>
    <property type="match status" value="1"/>
</dbReference>
<accession>A0A1G9UP20</accession>
<keyword evidence="10" id="KW-1185">Reference proteome</keyword>
<keyword evidence="4 7" id="KW-0560">Oxidoreductase</keyword>
<keyword evidence="2 7" id="KW-0349">Heme</keyword>
<evidence type="ECO:0000256" key="4">
    <source>
        <dbReference type="ARBA" id="ARBA00023002"/>
    </source>
</evidence>
<keyword evidence="8" id="KW-1133">Transmembrane helix</keyword>
<evidence type="ECO:0000256" key="2">
    <source>
        <dbReference type="ARBA" id="ARBA00022617"/>
    </source>
</evidence>
<proteinExistence type="inferred from homology"/>
<name>A0A1G9UP20_9ACTN</name>
<reference evidence="10" key="1">
    <citation type="submission" date="2016-10" db="EMBL/GenBank/DDBJ databases">
        <authorList>
            <person name="Varghese N."/>
            <person name="Submissions S."/>
        </authorList>
    </citation>
    <scope>NUCLEOTIDE SEQUENCE [LARGE SCALE GENOMIC DNA]</scope>
    <source>
        <strain evidence="10">DSM 45419</strain>
    </source>
</reference>
<evidence type="ECO:0000256" key="6">
    <source>
        <dbReference type="ARBA" id="ARBA00023033"/>
    </source>
</evidence>